<sequence>MPVHLSRLLPVVCALLLNAPAAAQDAPPAPVRFLLTFDDGPAAAGSDNPTVHILETLASNPLQDHIKAVFFTQTRAWNGGGTDVGRALIRREHDEGHVVALHSATTFHSNHRFMSRDTLDESMQRGVDDLTAVTGVAPKLVRPPFWAYDASTLDSYHRHGMHMLLTDLNANDGKIYGINFSWHKRSNMLTHLAETRIRWAAGDMPAVDGSTPVVVTFHDVNTYTSRHIQEYLDILLDVARELNVPLADKPFYDDRAELERAALARTVDDPAAKQRLPGLWGWLWQ</sequence>
<dbReference type="Pfam" id="PF01522">
    <property type="entry name" value="Polysacc_deac_1"/>
    <property type="match status" value="1"/>
</dbReference>
<organism evidence="3 4">
    <name type="scientific">Rugamonas rivuli</name>
    <dbReference type="NCBI Taxonomy" id="2743358"/>
    <lineage>
        <taxon>Bacteria</taxon>
        <taxon>Pseudomonadati</taxon>
        <taxon>Pseudomonadota</taxon>
        <taxon>Betaproteobacteria</taxon>
        <taxon>Burkholderiales</taxon>
        <taxon>Oxalobacteraceae</taxon>
        <taxon>Telluria group</taxon>
        <taxon>Rugamonas</taxon>
    </lineage>
</organism>
<dbReference type="Gene3D" id="3.20.20.370">
    <property type="entry name" value="Glycoside hydrolase/deacetylase"/>
    <property type="match status" value="1"/>
</dbReference>
<dbReference type="InterPro" id="IPR011330">
    <property type="entry name" value="Glyco_hydro/deAcase_b/a-brl"/>
</dbReference>
<name>A0A843S9L7_9BURK</name>
<dbReference type="CDD" id="cd10917">
    <property type="entry name" value="CE4_NodB_like_6s_7s"/>
    <property type="match status" value="1"/>
</dbReference>
<dbReference type="GO" id="GO:0016810">
    <property type="term" value="F:hydrolase activity, acting on carbon-nitrogen (but not peptide) bonds"/>
    <property type="evidence" value="ECO:0007669"/>
    <property type="project" value="InterPro"/>
</dbReference>
<dbReference type="AlphaFoldDB" id="A0A843S9L7"/>
<dbReference type="PROSITE" id="PS51677">
    <property type="entry name" value="NODB"/>
    <property type="match status" value="1"/>
</dbReference>
<dbReference type="SUPFAM" id="SSF88713">
    <property type="entry name" value="Glycoside hydrolase/deacetylase"/>
    <property type="match status" value="1"/>
</dbReference>
<keyword evidence="4" id="KW-1185">Reference proteome</keyword>
<protein>
    <submittedName>
        <fullName evidence="3">Polysaccharide deacetylase family protein</fullName>
    </submittedName>
</protein>
<gene>
    <name evidence="3" type="ORF">GEV01_06520</name>
</gene>
<dbReference type="EMBL" id="WHUF01000002">
    <property type="protein sequence ID" value="MQA19168.1"/>
    <property type="molecule type" value="Genomic_DNA"/>
</dbReference>
<proteinExistence type="predicted"/>
<evidence type="ECO:0000313" key="4">
    <source>
        <dbReference type="Proteomes" id="UP000444318"/>
    </source>
</evidence>
<reference evidence="3 4" key="1">
    <citation type="submission" date="2019-10" db="EMBL/GenBank/DDBJ databases">
        <title>Two novel species isolated from a subtropical stream in China.</title>
        <authorList>
            <person name="Lu H."/>
        </authorList>
    </citation>
    <scope>NUCLEOTIDE SEQUENCE [LARGE SCALE GENOMIC DNA]</scope>
    <source>
        <strain evidence="3 4">FT103W</strain>
    </source>
</reference>
<comment type="caution">
    <text evidence="3">The sequence shown here is derived from an EMBL/GenBank/DDBJ whole genome shotgun (WGS) entry which is preliminary data.</text>
</comment>
<keyword evidence="1" id="KW-0732">Signal</keyword>
<feature type="chain" id="PRO_5032673272" evidence="1">
    <location>
        <begin position="24"/>
        <end position="285"/>
    </location>
</feature>
<dbReference type="PANTHER" id="PTHR10587">
    <property type="entry name" value="GLYCOSYL TRANSFERASE-RELATED"/>
    <property type="match status" value="1"/>
</dbReference>
<dbReference type="InterPro" id="IPR050248">
    <property type="entry name" value="Polysacc_deacetylase_ArnD"/>
</dbReference>
<evidence type="ECO:0000313" key="3">
    <source>
        <dbReference type="EMBL" id="MQA19168.1"/>
    </source>
</evidence>
<dbReference type="InterPro" id="IPR002509">
    <property type="entry name" value="NODB_dom"/>
</dbReference>
<dbReference type="GO" id="GO:0005975">
    <property type="term" value="P:carbohydrate metabolic process"/>
    <property type="evidence" value="ECO:0007669"/>
    <property type="project" value="InterPro"/>
</dbReference>
<dbReference type="Proteomes" id="UP000444318">
    <property type="component" value="Unassembled WGS sequence"/>
</dbReference>
<evidence type="ECO:0000259" key="2">
    <source>
        <dbReference type="PROSITE" id="PS51677"/>
    </source>
</evidence>
<feature type="signal peptide" evidence="1">
    <location>
        <begin position="1"/>
        <end position="23"/>
    </location>
</feature>
<accession>A0A843S9L7</accession>
<feature type="domain" description="NodB homology" evidence="2">
    <location>
        <begin position="31"/>
        <end position="247"/>
    </location>
</feature>
<evidence type="ECO:0000256" key="1">
    <source>
        <dbReference type="SAM" id="SignalP"/>
    </source>
</evidence>